<evidence type="ECO:0000256" key="2">
    <source>
        <dbReference type="ARBA" id="ARBA00006177"/>
    </source>
</evidence>
<dbReference type="GO" id="GO:0005654">
    <property type="term" value="C:nucleoplasm"/>
    <property type="evidence" value="ECO:0007669"/>
    <property type="project" value="UniProtKB-SubCell"/>
</dbReference>
<evidence type="ECO:0000259" key="15">
    <source>
        <dbReference type="PROSITE" id="PS50950"/>
    </source>
</evidence>
<comment type="caution">
    <text evidence="16">The sequence shown here is derived from an EMBL/GenBank/DDBJ whole genome shotgun (WGS) entry which is preliminary data.</text>
</comment>
<feature type="compositionally biased region" description="Low complexity" evidence="14">
    <location>
        <begin position="103"/>
        <end position="116"/>
    </location>
</feature>
<evidence type="ECO:0000256" key="7">
    <source>
        <dbReference type="ARBA" id="ARBA00023054"/>
    </source>
</evidence>
<reference evidence="16" key="1">
    <citation type="submission" date="2022-03" db="EMBL/GenBank/DDBJ databases">
        <authorList>
            <person name="Sayadi A."/>
        </authorList>
    </citation>
    <scope>NUCLEOTIDE SEQUENCE</scope>
</reference>
<protein>
    <recommendedName>
        <fullName evidence="15">THAP-type domain-containing protein</fullName>
    </recommendedName>
</protein>
<evidence type="ECO:0000256" key="4">
    <source>
        <dbReference type="ARBA" id="ARBA00022771"/>
    </source>
</evidence>
<dbReference type="SMART" id="SM00692">
    <property type="entry name" value="DM3"/>
    <property type="match status" value="1"/>
</dbReference>
<evidence type="ECO:0000313" key="16">
    <source>
        <dbReference type="EMBL" id="CAH1970436.1"/>
    </source>
</evidence>
<keyword evidence="9" id="KW-0804">Transcription</keyword>
<proteinExistence type="inferred from homology"/>
<dbReference type="PANTHER" id="PTHR46600">
    <property type="entry name" value="THAP DOMAIN-CONTAINING"/>
    <property type="match status" value="1"/>
</dbReference>
<evidence type="ECO:0000256" key="10">
    <source>
        <dbReference type="ARBA" id="ARBA00023242"/>
    </source>
</evidence>
<dbReference type="InterPro" id="IPR038441">
    <property type="entry name" value="THAP_Znf_sf"/>
</dbReference>
<dbReference type="InterPro" id="IPR026516">
    <property type="entry name" value="THAP1/10"/>
</dbReference>
<keyword evidence="4 12" id="KW-0863">Zinc-finger</keyword>
<keyword evidence="8 12" id="KW-0238">DNA-binding</keyword>
<dbReference type="SMART" id="SM00980">
    <property type="entry name" value="THAP"/>
    <property type="match status" value="1"/>
</dbReference>
<evidence type="ECO:0000256" key="1">
    <source>
        <dbReference type="ARBA" id="ARBA00004642"/>
    </source>
</evidence>
<dbReference type="EMBL" id="CAKOFQ010006775">
    <property type="protein sequence ID" value="CAH1970436.1"/>
    <property type="molecule type" value="Genomic_DNA"/>
</dbReference>
<organism evidence="16 17">
    <name type="scientific">Acanthoscelides obtectus</name>
    <name type="common">Bean weevil</name>
    <name type="synonym">Bruchus obtectus</name>
    <dbReference type="NCBI Taxonomy" id="200917"/>
    <lineage>
        <taxon>Eukaryota</taxon>
        <taxon>Metazoa</taxon>
        <taxon>Ecdysozoa</taxon>
        <taxon>Arthropoda</taxon>
        <taxon>Hexapoda</taxon>
        <taxon>Insecta</taxon>
        <taxon>Pterygota</taxon>
        <taxon>Neoptera</taxon>
        <taxon>Endopterygota</taxon>
        <taxon>Coleoptera</taxon>
        <taxon>Polyphaga</taxon>
        <taxon>Cucujiformia</taxon>
        <taxon>Chrysomeloidea</taxon>
        <taxon>Chrysomelidae</taxon>
        <taxon>Bruchinae</taxon>
        <taxon>Bruchini</taxon>
        <taxon>Acanthoscelides</taxon>
    </lineage>
</organism>
<dbReference type="PROSITE" id="PS50950">
    <property type="entry name" value="ZF_THAP"/>
    <property type="match status" value="1"/>
</dbReference>
<keyword evidence="7 13" id="KW-0175">Coiled coil</keyword>
<dbReference type="Pfam" id="PF05485">
    <property type="entry name" value="THAP"/>
    <property type="match status" value="1"/>
</dbReference>
<dbReference type="InterPro" id="IPR006612">
    <property type="entry name" value="THAP_Znf"/>
</dbReference>
<feature type="region of interest" description="Disordered" evidence="14">
    <location>
        <begin position="89"/>
        <end position="120"/>
    </location>
</feature>
<evidence type="ECO:0000256" key="5">
    <source>
        <dbReference type="ARBA" id="ARBA00022833"/>
    </source>
</evidence>
<evidence type="ECO:0000313" key="17">
    <source>
        <dbReference type="Proteomes" id="UP001152888"/>
    </source>
</evidence>
<gene>
    <name evidence="16" type="ORF">ACAOBT_LOCUS8923</name>
</gene>
<feature type="coiled-coil region" evidence="13">
    <location>
        <begin position="222"/>
        <end position="256"/>
    </location>
</feature>
<dbReference type="Gene3D" id="6.20.210.20">
    <property type="entry name" value="THAP domain"/>
    <property type="match status" value="1"/>
</dbReference>
<dbReference type="GO" id="GO:0043565">
    <property type="term" value="F:sequence-specific DNA binding"/>
    <property type="evidence" value="ECO:0007669"/>
    <property type="project" value="InterPro"/>
</dbReference>
<dbReference type="Proteomes" id="UP001152888">
    <property type="component" value="Unassembled WGS sequence"/>
</dbReference>
<evidence type="ECO:0000256" key="13">
    <source>
        <dbReference type="SAM" id="Coils"/>
    </source>
</evidence>
<evidence type="ECO:0000256" key="14">
    <source>
        <dbReference type="SAM" id="MobiDB-lite"/>
    </source>
</evidence>
<evidence type="ECO:0000256" key="11">
    <source>
        <dbReference type="ARBA" id="ARBA00023306"/>
    </source>
</evidence>
<accession>A0A9P0KCK1</accession>
<keyword evidence="5" id="KW-0862">Zinc</keyword>
<keyword evidence="3" id="KW-0479">Metal-binding</keyword>
<dbReference type="PANTHER" id="PTHR46600:SF1">
    <property type="entry name" value="THAP DOMAIN-CONTAINING PROTEIN 1"/>
    <property type="match status" value="1"/>
</dbReference>
<sequence>MVRSCYVCKINSSNPESANLSFHRLPSDPAKRILWISLLGIDWEKTLPKVALICSKHFHDRDFEYDSAGRRLLKDGAEPVDVRSIHDEQEYASSDSTVTLTPSKESSSEAHSSQGSPVRKRLRMEELAIPGPSHVVSSHIPFPDEASKMVEPPEILQSFTSSSTATASEQEYQLAIRGNVTKRNVRTPRKIRLKRYVGDLSSDDFSTPRKSKSNYRLMKSSLMTLRKKVKSLQTSVAALRRRIKTLSGLLKLLKQKNHITDSAETVLKVSRLMKTVCPRYPNSFEWSN</sequence>
<feature type="domain" description="THAP-type" evidence="15">
    <location>
        <begin position="1"/>
        <end position="82"/>
    </location>
</feature>
<evidence type="ECO:0000256" key="6">
    <source>
        <dbReference type="ARBA" id="ARBA00023015"/>
    </source>
</evidence>
<evidence type="ECO:0000256" key="12">
    <source>
        <dbReference type="PROSITE-ProRule" id="PRU00309"/>
    </source>
</evidence>
<dbReference type="GO" id="GO:0008270">
    <property type="term" value="F:zinc ion binding"/>
    <property type="evidence" value="ECO:0007669"/>
    <property type="project" value="UniProtKB-KW"/>
</dbReference>
<comment type="subcellular location">
    <subcellularLocation>
        <location evidence="1">Nucleus</location>
        <location evidence="1">Nucleoplasm</location>
    </subcellularLocation>
</comment>
<comment type="similarity">
    <text evidence="2">Belongs to the THAP1 family.</text>
</comment>
<evidence type="ECO:0000256" key="8">
    <source>
        <dbReference type="ARBA" id="ARBA00023125"/>
    </source>
</evidence>
<keyword evidence="17" id="KW-1185">Reference proteome</keyword>
<keyword evidence="6" id="KW-0805">Transcription regulation</keyword>
<feature type="compositionally biased region" description="Polar residues" evidence="14">
    <location>
        <begin position="91"/>
        <end position="102"/>
    </location>
</feature>
<evidence type="ECO:0000256" key="3">
    <source>
        <dbReference type="ARBA" id="ARBA00022723"/>
    </source>
</evidence>
<dbReference type="AlphaFoldDB" id="A0A9P0KCK1"/>
<keyword evidence="10" id="KW-0539">Nucleus</keyword>
<name>A0A9P0KCK1_ACAOB</name>
<dbReference type="SUPFAM" id="SSF57716">
    <property type="entry name" value="Glucocorticoid receptor-like (DNA-binding domain)"/>
    <property type="match status" value="1"/>
</dbReference>
<dbReference type="OrthoDB" id="6784564at2759"/>
<keyword evidence="11" id="KW-0131">Cell cycle</keyword>
<evidence type="ECO:0000256" key="9">
    <source>
        <dbReference type="ARBA" id="ARBA00023163"/>
    </source>
</evidence>